<dbReference type="PANTHER" id="PTHR10799">
    <property type="entry name" value="SNF2/RAD54 HELICASE FAMILY"/>
    <property type="match status" value="1"/>
</dbReference>
<dbReference type="EMBL" id="JAUSTR010000013">
    <property type="protein sequence ID" value="MDQ0163332.1"/>
    <property type="molecule type" value="Genomic_DNA"/>
</dbReference>
<dbReference type="InterPro" id="IPR049730">
    <property type="entry name" value="SNF2/RAD54-like_C"/>
</dbReference>
<evidence type="ECO:0000256" key="1">
    <source>
        <dbReference type="ARBA" id="ARBA00022801"/>
    </source>
</evidence>
<evidence type="ECO:0000313" key="5">
    <source>
        <dbReference type="Proteomes" id="UP001225646"/>
    </source>
</evidence>
<proteinExistence type="predicted"/>
<dbReference type="Gene3D" id="3.40.50.300">
    <property type="entry name" value="P-loop containing nucleotide triphosphate hydrolases"/>
    <property type="match status" value="1"/>
</dbReference>
<keyword evidence="5" id="KW-1185">Reference proteome</keyword>
<feature type="domain" description="Helicase C-terminal" evidence="3">
    <location>
        <begin position="6"/>
        <end position="161"/>
    </location>
</feature>
<gene>
    <name evidence="4" type="ORF">J2S06_002412</name>
</gene>
<keyword evidence="1" id="KW-0378">Hydrolase</keyword>
<evidence type="ECO:0000313" key="4">
    <source>
        <dbReference type="EMBL" id="MDQ0163332.1"/>
    </source>
</evidence>
<protein>
    <recommendedName>
        <fullName evidence="3">Helicase C-terminal domain-containing protein</fullName>
    </recommendedName>
</protein>
<accession>A0ABT9VQR2</accession>
<reference evidence="4 5" key="1">
    <citation type="submission" date="2023-07" db="EMBL/GenBank/DDBJ databases">
        <title>Genomic Encyclopedia of Type Strains, Phase IV (KMG-IV): sequencing the most valuable type-strain genomes for metagenomic binning, comparative biology and taxonomic classification.</title>
        <authorList>
            <person name="Goeker M."/>
        </authorList>
    </citation>
    <scope>NUCLEOTIDE SEQUENCE [LARGE SCALE GENOMIC DNA]</scope>
    <source>
        <strain evidence="4 5">DSM 19092</strain>
    </source>
</reference>
<feature type="coiled-coil region" evidence="2">
    <location>
        <begin position="164"/>
        <end position="198"/>
    </location>
</feature>
<evidence type="ECO:0000256" key="2">
    <source>
        <dbReference type="SAM" id="Coils"/>
    </source>
</evidence>
<dbReference type="SUPFAM" id="SSF52540">
    <property type="entry name" value="P-loop containing nucleoside triphosphate hydrolases"/>
    <property type="match status" value="1"/>
</dbReference>
<dbReference type="PROSITE" id="PS51194">
    <property type="entry name" value="HELICASE_CTER"/>
    <property type="match status" value="1"/>
</dbReference>
<keyword evidence="2" id="KW-0175">Coiled coil</keyword>
<dbReference type="SMART" id="SM00490">
    <property type="entry name" value="HELICc"/>
    <property type="match status" value="1"/>
</dbReference>
<dbReference type="Proteomes" id="UP001225646">
    <property type="component" value="Unassembled WGS sequence"/>
</dbReference>
<dbReference type="InterPro" id="IPR001650">
    <property type="entry name" value="Helicase_C-like"/>
</dbReference>
<organism evidence="4 5">
    <name type="scientific">Aeribacillus alveayuensis</name>
    <dbReference type="NCBI Taxonomy" id="279215"/>
    <lineage>
        <taxon>Bacteria</taxon>
        <taxon>Bacillati</taxon>
        <taxon>Bacillota</taxon>
        <taxon>Bacilli</taxon>
        <taxon>Bacillales</taxon>
        <taxon>Bacillaceae</taxon>
        <taxon>Aeribacillus</taxon>
    </lineage>
</organism>
<name>A0ABT9VQR2_9BACI</name>
<dbReference type="CDD" id="cd18793">
    <property type="entry name" value="SF2_C_SNF"/>
    <property type="match status" value="1"/>
</dbReference>
<dbReference type="Pfam" id="PF00271">
    <property type="entry name" value="Helicase_C"/>
    <property type="match status" value="1"/>
</dbReference>
<dbReference type="InterPro" id="IPR027417">
    <property type="entry name" value="P-loop_NTPase"/>
</dbReference>
<evidence type="ECO:0000259" key="3">
    <source>
        <dbReference type="PROSITE" id="PS51194"/>
    </source>
</evidence>
<comment type="caution">
    <text evidence="4">The sequence shown here is derived from an EMBL/GenBank/DDBJ whole genome shotgun (WGS) entry which is preliminary data.</text>
</comment>
<sequence>MFGTNGLLQQNEKILIFTESTDTLNYLERKLLEHVPKIAKIVGSFSMDERRRQVELFRNECQIMLATDAGGESINLQFCNQMINYDIPWNPNKLEQRMGRIHRIGQKNEVFVFNLVAQNTREGSVMIRLLEKMEHMKEDLGSDLVYDFIGEVLEDKFDSLADLMQEAILNRERLDDVIANMEKTLSEEHQKLLKLMQEERMVEDPLNLSILKREQNDLTVKRIPIRAYTDLATYILEKKKVRVYDTNDGKVKRIERLPKFIRDSLPELARYQGESYRFTGIREYESEEVALLNSDHPIFKLSMDLMKKENEKRSWGRYLVTYDVPEPLMVEVYNISIVDGTGKELENHFIHLAKRENGEIIALDPYWLFAGHFYENVIELSDHASNECMGNVLKHSSLIRDQVQANRQKQLDKLLAFLEKSFNEQYRNTLEKLEKYQQENIDNRNSALINQMNAHLIDLDMKKEERLNIIRCQKNISMKPPKKILSLQLAPTGRSKRVMTIDYKDVVEKYEKANGRINIKMFDCLALVDFYSERFNGEERYIILTNDPNYMPSEEHLEDLEDILKKVYIYVVQDCEIIEERAMKKEIFVF</sequence>